<dbReference type="GO" id="GO:0003887">
    <property type="term" value="F:DNA-directed DNA polymerase activity"/>
    <property type="evidence" value="ECO:0007669"/>
    <property type="project" value="UniProtKB-EC"/>
</dbReference>
<dbReference type="Proteomes" id="UP000030302">
    <property type="component" value="Chromosome"/>
</dbReference>
<evidence type="ECO:0000313" key="3">
    <source>
        <dbReference type="Proteomes" id="UP000030302"/>
    </source>
</evidence>
<reference evidence="3" key="1">
    <citation type="journal article" date="2014" name="Soil Biol. Biochem.">
        <title>Structure and function of bacterial communities in ageing soils: Insights from the Mendocino ecological staircase.</title>
        <authorList>
            <person name="Uroz S."/>
            <person name="Tech J.J."/>
            <person name="Sawaya N.A."/>
            <person name="Frey-Klett P."/>
            <person name="Leveau J.H.J."/>
        </authorList>
    </citation>
    <scope>NUCLEOTIDE SEQUENCE [LARGE SCALE GENOMIC DNA]</scope>
    <source>
        <strain evidence="3">Cal35</strain>
    </source>
</reference>
<dbReference type="GO" id="GO:0043139">
    <property type="term" value="F:5'-3' DNA helicase activity"/>
    <property type="evidence" value="ECO:0007669"/>
    <property type="project" value="InterPro"/>
</dbReference>
<dbReference type="GO" id="GO:0003697">
    <property type="term" value="F:single-stranded DNA binding"/>
    <property type="evidence" value="ECO:0007669"/>
    <property type="project" value="InterPro"/>
</dbReference>
<gene>
    <name evidence="2" type="ORF">LT85_1008</name>
</gene>
<dbReference type="InterPro" id="IPR027417">
    <property type="entry name" value="P-loop_NTPase"/>
</dbReference>
<keyword evidence="2" id="KW-0548">Nucleotidyltransferase</keyword>
<dbReference type="InterPro" id="IPR007694">
    <property type="entry name" value="DNA_helicase_DnaB-like_C"/>
</dbReference>
<dbReference type="HOGENOM" id="CLU_069769_0_0_4"/>
<keyword evidence="2" id="KW-0808">Transferase</keyword>
<dbReference type="EC" id="2.7.7.7" evidence="2"/>
<dbReference type="GO" id="GO:0005524">
    <property type="term" value="F:ATP binding"/>
    <property type="evidence" value="ECO:0007669"/>
    <property type="project" value="InterPro"/>
</dbReference>
<keyword evidence="3" id="KW-1185">Reference proteome</keyword>
<dbReference type="RefSeq" id="WP_052134713.1">
    <property type="nucleotide sequence ID" value="NZ_CP009962.1"/>
</dbReference>
<dbReference type="Gene3D" id="3.40.50.300">
    <property type="entry name" value="P-loop containing nucleotide triphosphate hydrolases"/>
    <property type="match status" value="1"/>
</dbReference>
<protein>
    <submittedName>
        <fullName evidence="2">DNA polymerase I</fullName>
        <ecNumber evidence="2">2.7.7.7</ecNumber>
    </submittedName>
</protein>
<accession>A0A0A1F6M1</accession>
<dbReference type="EMBL" id="CP009962">
    <property type="protein sequence ID" value="AIY40166.1"/>
    <property type="molecule type" value="Genomic_DNA"/>
</dbReference>
<dbReference type="PANTHER" id="PTHR12873:SF6">
    <property type="entry name" value="TOPRIM DOMAIN-CONTAINING PROTEIN"/>
    <property type="match status" value="1"/>
</dbReference>
<dbReference type="InterPro" id="IPR027032">
    <property type="entry name" value="Twinkle-like"/>
</dbReference>
<feature type="domain" description="SF4 helicase" evidence="1">
    <location>
        <begin position="40"/>
        <end position="297"/>
    </location>
</feature>
<proteinExistence type="predicted"/>
<organism evidence="2 3">
    <name type="scientific">Collimonas arenae</name>
    <dbReference type="NCBI Taxonomy" id="279058"/>
    <lineage>
        <taxon>Bacteria</taxon>
        <taxon>Pseudomonadati</taxon>
        <taxon>Pseudomonadota</taxon>
        <taxon>Betaproteobacteria</taxon>
        <taxon>Burkholderiales</taxon>
        <taxon>Oxalobacteraceae</taxon>
        <taxon>Collimonas</taxon>
    </lineage>
</organism>
<dbReference type="Pfam" id="PF03796">
    <property type="entry name" value="DnaB_C"/>
    <property type="match status" value="1"/>
</dbReference>
<evidence type="ECO:0000259" key="1">
    <source>
        <dbReference type="PROSITE" id="PS51199"/>
    </source>
</evidence>
<sequence length="305" mass="34455">MELLTEDMIDFEGYLAETEPQERVRSVAMYADEVIAELAPDVLGSAPKYPKMPFANCWLYFAPGEVTLWGGFNGSGKSMLQGQVLSTLAQDGHKSCTASFEMKPPKTISRMIRQHTGLRHPTPEQVRNFIQKTEKSMWVYDQQGSVHPKRLFAVIRHCAEKLGCTHIAVDSLMKCVKGTDDYNGQKEFVDQLTIIARDLNIHIHLVVHLKKGEGDEKMPTRMDISGSGAIADLVDNVVLVYRNKRKERDVDAGKTPPDDMADTLLICDKSRNGEWEGRVKLWFDPQSQKFTDFNKNARRGLARVL</sequence>
<dbReference type="KEGG" id="care:LT85_1008"/>
<dbReference type="GO" id="GO:0006260">
    <property type="term" value="P:DNA replication"/>
    <property type="evidence" value="ECO:0007669"/>
    <property type="project" value="InterPro"/>
</dbReference>
<dbReference type="OrthoDB" id="5959484at2"/>
<dbReference type="AlphaFoldDB" id="A0A0A1F6M1"/>
<dbReference type="SUPFAM" id="SSF52540">
    <property type="entry name" value="P-loop containing nucleoside triphosphate hydrolases"/>
    <property type="match status" value="1"/>
</dbReference>
<dbReference type="STRING" id="279058.LT85_1008"/>
<evidence type="ECO:0000313" key="2">
    <source>
        <dbReference type="EMBL" id="AIY40166.1"/>
    </source>
</evidence>
<name>A0A0A1F6M1_9BURK</name>
<dbReference type="PANTHER" id="PTHR12873">
    <property type="entry name" value="T7-LIKE MITOCHONDRIAL DNA HELICASE"/>
    <property type="match status" value="1"/>
</dbReference>
<dbReference type="PROSITE" id="PS51199">
    <property type="entry name" value="SF4_HELICASE"/>
    <property type="match status" value="1"/>
</dbReference>